<comment type="catalytic activity">
    <reaction evidence="1">
        <text>[E2 ubiquitin-conjugating enzyme]-S-ubiquitinyl-L-cysteine + [acceptor protein]-L-lysine = [E2 ubiquitin-conjugating enzyme]-L-cysteine + [acceptor protein]-N(6)-ubiquitinyl-L-lysine.</text>
        <dbReference type="EC" id="2.3.2.31"/>
    </reaction>
</comment>
<dbReference type="InterPro" id="IPR017907">
    <property type="entry name" value="Znf_RING_CS"/>
</dbReference>
<dbReference type="InterPro" id="IPR044066">
    <property type="entry name" value="TRIAD_supradom"/>
</dbReference>
<dbReference type="Pfam" id="PF01485">
    <property type="entry name" value="IBR"/>
    <property type="match status" value="1"/>
</dbReference>
<dbReference type="InterPro" id="IPR031127">
    <property type="entry name" value="E3_UB_ligase_RBR"/>
</dbReference>
<keyword evidence="7" id="KW-0833">Ubl conjugation pathway</keyword>
<dbReference type="PANTHER" id="PTHR11685">
    <property type="entry name" value="RBR FAMILY RING FINGER AND IBR DOMAIN-CONTAINING"/>
    <property type="match status" value="1"/>
</dbReference>
<evidence type="ECO:0000256" key="9">
    <source>
        <dbReference type="PROSITE-ProRule" id="PRU00175"/>
    </source>
</evidence>
<keyword evidence="5" id="KW-0677">Repeat</keyword>
<keyword evidence="4" id="KW-0479">Metal-binding</keyword>
<feature type="compositionally biased region" description="Acidic residues" evidence="10">
    <location>
        <begin position="1"/>
        <end position="24"/>
    </location>
</feature>
<dbReference type="InterPro" id="IPR047556">
    <property type="entry name" value="Rcat_RBR_TRIAD1"/>
</dbReference>
<dbReference type="InterPro" id="IPR002867">
    <property type="entry name" value="IBR_dom"/>
</dbReference>
<dbReference type="SUPFAM" id="SSF57850">
    <property type="entry name" value="RING/U-box"/>
    <property type="match status" value="3"/>
</dbReference>
<feature type="region of interest" description="Disordered" evidence="10">
    <location>
        <begin position="1"/>
        <end position="54"/>
    </location>
</feature>
<dbReference type="Pfam" id="PF19422">
    <property type="entry name" value="Ariadne"/>
    <property type="match status" value="1"/>
</dbReference>
<dbReference type="EC" id="2.3.2.31" evidence="2"/>
<dbReference type="InterPro" id="IPR001841">
    <property type="entry name" value="Znf_RING"/>
</dbReference>
<evidence type="ECO:0000256" key="5">
    <source>
        <dbReference type="ARBA" id="ARBA00022737"/>
    </source>
</evidence>
<name>A0A7S2SUQ6_9STRA</name>
<keyword evidence="8" id="KW-0862">Zinc</keyword>
<evidence type="ECO:0000256" key="1">
    <source>
        <dbReference type="ARBA" id="ARBA00001798"/>
    </source>
</evidence>
<dbReference type="InterPro" id="IPR045840">
    <property type="entry name" value="Ariadne"/>
</dbReference>
<evidence type="ECO:0000313" key="13">
    <source>
        <dbReference type="EMBL" id="CAD9709474.1"/>
    </source>
</evidence>
<dbReference type="Pfam" id="PF22191">
    <property type="entry name" value="IBR_1"/>
    <property type="match status" value="1"/>
</dbReference>
<evidence type="ECO:0000256" key="7">
    <source>
        <dbReference type="ARBA" id="ARBA00022786"/>
    </source>
</evidence>
<evidence type="ECO:0000256" key="10">
    <source>
        <dbReference type="SAM" id="MobiDB-lite"/>
    </source>
</evidence>
<dbReference type="GO" id="GO:0061630">
    <property type="term" value="F:ubiquitin protein ligase activity"/>
    <property type="evidence" value="ECO:0007669"/>
    <property type="project" value="UniProtKB-EC"/>
</dbReference>
<protein>
    <recommendedName>
        <fullName evidence="2">RBR-type E3 ubiquitin transferase</fullName>
        <ecNumber evidence="2">2.3.2.31</ecNumber>
    </recommendedName>
</protein>
<proteinExistence type="predicted"/>
<organism evidence="13">
    <name type="scientific">Rhizochromulina marina</name>
    <dbReference type="NCBI Taxonomy" id="1034831"/>
    <lineage>
        <taxon>Eukaryota</taxon>
        <taxon>Sar</taxon>
        <taxon>Stramenopiles</taxon>
        <taxon>Ochrophyta</taxon>
        <taxon>Dictyochophyceae</taxon>
        <taxon>Rhizochromulinales</taxon>
        <taxon>Rhizochromulina</taxon>
    </lineage>
</organism>
<feature type="domain" description="RING-type" evidence="12">
    <location>
        <begin position="229"/>
        <end position="447"/>
    </location>
</feature>
<evidence type="ECO:0000256" key="2">
    <source>
        <dbReference type="ARBA" id="ARBA00012251"/>
    </source>
</evidence>
<dbReference type="SMART" id="SM00647">
    <property type="entry name" value="IBR"/>
    <property type="match status" value="2"/>
</dbReference>
<dbReference type="CDD" id="cd20360">
    <property type="entry name" value="Rcat_RBR_TRIAD1"/>
    <property type="match status" value="1"/>
</dbReference>
<evidence type="ECO:0000259" key="11">
    <source>
        <dbReference type="PROSITE" id="PS50089"/>
    </source>
</evidence>
<feature type="domain" description="RING-type" evidence="11">
    <location>
        <begin position="233"/>
        <end position="282"/>
    </location>
</feature>
<keyword evidence="6 9" id="KW-0863">Zinc-finger</keyword>
<dbReference type="InterPro" id="IPR048962">
    <property type="entry name" value="ARIH1-like_UBL"/>
</dbReference>
<evidence type="ECO:0000256" key="6">
    <source>
        <dbReference type="ARBA" id="ARBA00022771"/>
    </source>
</evidence>
<dbReference type="SMART" id="SM00184">
    <property type="entry name" value="RING"/>
    <property type="match status" value="2"/>
</dbReference>
<evidence type="ECO:0000256" key="4">
    <source>
        <dbReference type="ARBA" id="ARBA00022723"/>
    </source>
</evidence>
<dbReference type="GO" id="GO:0016567">
    <property type="term" value="P:protein ubiquitination"/>
    <property type="evidence" value="ECO:0007669"/>
    <property type="project" value="InterPro"/>
</dbReference>
<dbReference type="Gene3D" id="3.30.40.10">
    <property type="entry name" value="Zinc/RING finger domain, C3HC4 (zinc finger)"/>
    <property type="match status" value="1"/>
</dbReference>
<dbReference type="Gene3D" id="1.20.120.1750">
    <property type="match status" value="1"/>
</dbReference>
<feature type="region of interest" description="Disordered" evidence="10">
    <location>
        <begin position="149"/>
        <end position="212"/>
    </location>
</feature>
<dbReference type="Pfam" id="PF21235">
    <property type="entry name" value="UBA_ARI1"/>
    <property type="match status" value="1"/>
</dbReference>
<feature type="compositionally biased region" description="Low complexity" evidence="10">
    <location>
        <begin position="149"/>
        <end position="184"/>
    </location>
</feature>
<reference evidence="13" key="1">
    <citation type="submission" date="2021-01" db="EMBL/GenBank/DDBJ databases">
        <authorList>
            <person name="Corre E."/>
            <person name="Pelletier E."/>
            <person name="Niang G."/>
            <person name="Scheremetjew M."/>
            <person name="Finn R."/>
            <person name="Kale V."/>
            <person name="Holt S."/>
            <person name="Cochrane G."/>
            <person name="Meng A."/>
            <person name="Brown T."/>
            <person name="Cohen L."/>
        </authorList>
    </citation>
    <scope>NUCLEOTIDE SEQUENCE</scope>
    <source>
        <strain evidence="13">CCMP1243</strain>
    </source>
</reference>
<evidence type="ECO:0000259" key="12">
    <source>
        <dbReference type="PROSITE" id="PS51873"/>
    </source>
</evidence>
<gene>
    <name evidence="13" type="ORF">RMAR1173_LOCUS20467</name>
</gene>
<dbReference type="InterPro" id="IPR013083">
    <property type="entry name" value="Znf_RING/FYVE/PHD"/>
</dbReference>
<sequence length="632" mass="68940">MSESEEEYEYESGDEPEDLEEDGSAQDGMAAAEGFQSGDMRSTSSSLASPSPGKKFLSTICKDGEVRLLDMADVVTLMQAKVAQITDLLDIPPAKGAALLRHMGWSQEKLTDAYWSNADKLEKAVGVDTWHSSEALSVVGTGSAAEAVPAASSSTTTTSSSSSSSSSSSLSPLGPATSSSSGAAFEAWSSPANPQAAGGGGGPGPGRAPLLALGLPPGHTGIALPRAQAPVTCRICFVDVGPDEALASPCGHFFCSLCYREYLATKLEEGPAVVFTTCPEHKCTSLVPPELWAEAFAHQEQGVRMGNKLSKMTLDQFVGYNKRMRWCPAPNCCKIVMAGAGVTNVRCHPGGCNHAFCFKCGEEAHQPTACEELMSWTEKCQNESETANWILANTKRCPKCNTRIEKNQGCNHMTCSQCKYEFCWMCMGPWTEHGANTGGYYKCNRYDPSSAPADDEIGRAKRELDRYLHYYKRYQSHHQAQKFAEKQLESTERRMVELQETTGGSSWIDVQYLKTANEMVIECRRTLKYTYSFGYYLTSPKAMEREDGGKHRELFENMQEDLERYTEVLSELTEQPIDRMEKESIINNTRVTESFLRNLLIGCEEGLDQVSSSALMSPSAPAAAQAAAESPP</sequence>
<evidence type="ECO:0000256" key="3">
    <source>
        <dbReference type="ARBA" id="ARBA00022679"/>
    </source>
</evidence>
<accession>A0A7S2SUQ6</accession>
<dbReference type="EMBL" id="HBHJ01031000">
    <property type="protein sequence ID" value="CAD9709474.1"/>
    <property type="molecule type" value="Transcribed_RNA"/>
</dbReference>
<dbReference type="PROSITE" id="PS50089">
    <property type="entry name" value="ZF_RING_2"/>
    <property type="match status" value="1"/>
</dbReference>
<dbReference type="AlphaFoldDB" id="A0A7S2SUQ6"/>
<keyword evidence="3" id="KW-0808">Transferase</keyword>
<dbReference type="PROSITE" id="PS51873">
    <property type="entry name" value="TRIAD"/>
    <property type="match status" value="1"/>
</dbReference>
<dbReference type="PROSITE" id="PS00518">
    <property type="entry name" value="ZF_RING_1"/>
    <property type="match status" value="1"/>
</dbReference>
<evidence type="ECO:0000256" key="8">
    <source>
        <dbReference type="ARBA" id="ARBA00022833"/>
    </source>
</evidence>
<feature type="compositionally biased region" description="Low complexity" evidence="10">
    <location>
        <begin position="42"/>
        <end position="51"/>
    </location>
</feature>
<dbReference type="FunFam" id="1.20.120.1750:FF:000002">
    <property type="entry name" value="RBR-type E3 ubiquitin transferase"/>
    <property type="match status" value="1"/>
</dbReference>
<dbReference type="GO" id="GO:0008270">
    <property type="term" value="F:zinc ion binding"/>
    <property type="evidence" value="ECO:0007669"/>
    <property type="project" value="UniProtKB-KW"/>
</dbReference>